<dbReference type="InterPro" id="IPR007231">
    <property type="entry name" value="Nucleoporin_int_Nup93/Nic96"/>
</dbReference>
<dbReference type="Pfam" id="PF04097">
    <property type="entry name" value="Nic96"/>
    <property type="match status" value="1"/>
</dbReference>
<comment type="caution">
    <text evidence="6">The sequence shown here is derived from an EMBL/GenBank/DDBJ whole genome shotgun (WGS) entry which is preliminary data.</text>
</comment>
<keyword evidence="4" id="KW-0811">Translocation</keyword>
<evidence type="ECO:0000313" key="6">
    <source>
        <dbReference type="EMBL" id="KAJ0406027.1"/>
    </source>
</evidence>
<evidence type="ECO:0000256" key="1">
    <source>
        <dbReference type="ARBA" id="ARBA00004259"/>
    </source>
</evidence>
<comment type="similarity">
    <text evidence="2 4">Belongs to the nucleoporin interacting component (NIC) family.</text>
</comment>
<evidence type="ECO:0000256" key="3">
    <source>
        <dbReference type="ARBA" id="ARBA00023242"/>
    </source>
</evidence>
<evidence type="ECO:0000256" key="5">
    <source>
        <dbReference type="SAM" id="MobiDB-lite"/>
    </source>
</evidence>
<keyword evidence="4" id="KW-0472">Membrane</keyword>
<keyword evidence="3 4" id="KW-0539">Nucleus</keyword>
<comment type="subcellular location">
    <subcellularLocation>
        <location evidence="1">Nucleus envelope</location>
    </subcellularLocation>
    <subcellularLocation>
        <location evidence="4">Nucleus</location>
        <location evidence="4">Nuclear pore complex</location>
    </subcellularLocation>
</comment>
<evidence type="ECO:0000313" key="7">
    <source>
        <dbReference type="Proteomes" id="UP001209570"/>
    </source>
</evidence>
<keyword evidence="4" id="KW-0653">Protein transport</keyword>
<dbReference type="GO" id="GO:0016973">
    <property type="term" value="P:poly(A)+ mRNA export from nucleus"/>
    <property type="evidence" value="ECO:0007669"/>
    <property type="project" value="TreeGrafter"/>
</dbReference>
<dbReference type="PANTHER" id="PTHR11225:SF4">
    <property type="entry name" value="NUCLEAR PORE COMPLEX PROTEIN NUP93"/>
    <property type="match status" value="1"/>
</dbReference>
<proteinExistence type="inferred from homology"/>
<name>A0AAD5LPM2_PYTIN</name>
<keyword evidence="4" id="KW-0509">mRNA transport</keyword>
<dbReference type="GO" id="GO:0006606">
    <property type="term" value="P:protein import into nucleus"/>
    <property type="evidence" value="ECO:0007669"/>
    <property type="project" value="TreeGrafter"/>
</dbReference>
<organism evidence="6 7">
    <name type="scientific">Pythium insidiosum</name>
    <name type="common">Pythiosis disease agent</name>
    <dbReference type="NCBI Taxonomy" id="114742"/>
    <lineage>
        <taxon>Eukaryota</taxon>
        <taxon>Sar</taxon>
        <taxon>Stramenopiles</taxon>
        <taxon>Oomycota</taxon>
        <taxon>Peronosporomycetes</taxon>
        <taxon>Pythiales</taxon>
        <taxon>Pythiaceae</taxon>
        <taxon>Pythium</taxon>
    </lineage>
</organism>
<evidence type="ECO:0000256" key="2">
    <source>
        <dbReference type="ARBA" id="ARBA00010186"/>
    </source>
</evidence>
<feature type="compositionally biased region" description="Low complexity" evidence="5">
    <location>
        <begin position="44"/>
        <end position="58"/>
    </location>
</feature>
<dbReference type="PANTHER" id="PTHR11225">
    <property type="entry name" value="NUCLEAR PORE COMPLEX PROTEIN NUP93 NUCLEOPORIN NUP93 DEAD EYE PROTEIN"/>
    <property type="match status" value="1"/>
</dbReference>
<feature type="region of interest" description="Disordered" evidence="5">
    <location>
        <begin position="44"/>
        <end position="71"/>
    </location>
</feature>
<protein>
    <recommendedName>
        <fullName evidence="4">Nuclear pore protein</fullName>
    </recommendedName>
</protein>
<dbReference type="Proteomes" id="UP001209570">
    <property type="component" value="Unassembled WGS sequence"/>
</dbReference>
<keyword evidence="7" id="KW-1185">Reference proteome</keyword>
<dbReference type="AlphaFoldDB" id="A0AAD5LPM2"/>
<accession>A0AAD5LPM2</accession>
<keyword evidence="4" id="KW-0906">Nuclear pore complex</keyword>
<reference evidence="6" key="1">
    <citation type="submission" date="2021-12" db="EMBL/GenBank/DDBJ databases">
        <title>Prjna785345.</title>
        <authorList>
            <person name="Rujirawat T."/>
            <person name="Krajaejun T."/>
        </authorList>
    </citation>
    <scope>NUCLEOTIDE SEQUENCE</scope>
    <source>
        <strain evidence="6">Pi057C3</strain>
    </source>
</reference>
<dbReference type="EMBL" id="JAKCXM010000037">
    <property type="protein sequence ID" value="KAJ0406027.1"/>
    <property type="molecule type" value="Genomic_DNA"/>
</dbReference>
<dbReference type="GO" id="GO:0005643">
    <property type="term" value="C:nuclear pore"/>
    <property type="evidence" value="ECO:0007669"/>
    <property type="project" value="UniProtKB-SubCell"/>
</dbReference>
<keyword evidence="4" id="KW-0813">Transport</keyword>
<gene>
    <name evidence="6" type="ORF">P43SY_010083</name>
</gene>
<dbReference type="GO" id="GO:0017056">
    <property type="term" value="F:structural constituent of nuclear pore"/>
    <property type="evidence" value="ECO:0007669"/>
    <property type="project" value="InterPro"/>
</dbReference>
<sequence length="931" mass="103648">MATNDMDFKALYQHSLKLTTAIDDLGMPRLEKSLEQLDDASRSFFQQQQQQRAGRGSDSVGGGLKKKRPASAAAKVDKANFLLAAKGIDAEKLSKELQSFELTPGFEPETPLGQTDIDGYLTHHHEMIILTAIEDVNRRTMEATHERMNQAMIDDFERAKQQLLEDLGSSKQHGVRNYPRIVQTLQERNVFASSAASSNGFGLSDGSSAVHGVPRFDLSQSGSHFSPGNSGSALNLSHLSVTDSQMNEEMKQYYSVIRDLHASRVPGTRSQFDLVGAFERVCADNVSAASTGSKWEAVQKCWQVLGNMLTGGTSAQKRMGGVAEREFAAARDSSDDAQRVALEYRFAHGARVFLEKQFLAFVQQTVQQQRLSTGGIPDLVATVRAFVRYLQSAAVQGSNGPVRGSEDVDIWALIYYCLRCGGEQEAADLATSYMRAGDSPVDEVVLCGLRYRALQKQATGASNNGSPVLASFSKQFPAEYERLVDRYQRLSSGSVDAVAVVNPYERCVINLLCFGNPNASEPRILTTIEDYLWQRLSFIQRVEAARSAPDSAYNIGRLAKSIHKFGPSHFEGPRSSSGSNFSAFLYFEILLIVQDFEAAIKYIGSRGFLLEATHFAVALNHYGLLHCTSSLMTDDDETCVDMIRLVRQYVHGFQRVNSCEAAEYIACISDVPAKLELLSELLLETRKFDVLAGFTNNTDGSRTRGVFDRLLKDVSEEDIRELILNTARKAESRGRPHDAFALLKSAGDVEGVIVLLNTQLSATLAASRGEREEWFRVAKEFAEKWMRFPWVQGIANKYARTAAVAFQTLLNINIFLEIFERQQFEDAIRFVDELEVIPTPEANNLSVCVDRFLAFDETVRQNFHVLLLGYVECLVRDTERLKQQTSGEVRRVGVMTLREKAELVVTFAGMVKFRLPAGTNERLNRMEGMIY</sequence>
<evidence type="ECO:0000256" key="4">
    <source>
        <dbReference type="RuleBase" id="RU364035"/>
    </source>
</evidence>